<sequence length="1162" mass="135137">MSKRRARSDSEEEDDELPQVPSSSKRTRTNDNNHEDPSQISEMDTEGEQQVNNTLLFGEDGYVEGSIVRITLRNFVTYDYCEIFPGPQMNMIIGPNGTGKSTIVCAIALGLGGSPSLLGRARNINEFVKTGADEAVITIELKKVNTRNVVIQRSFRKSNNVTNWRINDKSSSQKDVMAIIHGFNIQVDNLWYDFIAPYRHYLFNIFLHSQFLPQDRVAEFAELSPSQLLERTQTAAGRSDLHDLQKRLIEMRDKEKILMKNHESDVDQLKALNNRNEQLERDVNRMQSKKKIEDGIKLLEAQIPLVRYSDLKRRTDQYREQYHLEREKFLKASEEDAPVRRLCSEAEAEKVNSNKVKNEAEKIYKKAIADVRNALTAVEKTREDINLNRREISGLKKKLPEREKKIAEAVHRIQAYEKELENPPSSDVSEFENGIKEVNDEASKLHLSSSDIQQQVREKQNIKHDLQRDLDYKHREKQQLDDVAKQRLNKLKRDYPDTVAAFEWLRNNKQRFSGRVYEPLVLHLNLKDDKYADIVENALGGPRSSLYRVFICEKQEDYRLFTDYAVDKMKWKVGIVWPDTIPDQAVRTPISTADLQARFKMDYFVSDLIQCPDLIFRFLCSESKINLMPVALQSARELDIVNSNIFQKFSIGQTAYNVKTSLYGKQSKQTITNSVRRAYFLGNSEQGEWSIKRLLCLVDVDAKTRLTEEIRTIQGNMQQMDVEIKELHNEHDRIKQQLEELKHRKEDLQAQKRDVQIKVQKFEKIKYRLQSTRAELEDLKKRPEEDKAKIQELEMSVERLLEKEGSALDTYEKALKRCIESYEERNITQAQYAFFDAKHTAVRNYYKEHSAALEAARRNMEAAQKDFGAAEKETKRAMEACQHVNRELPDELSDAFKEIIEKWKEEGGLPITIEELESKIEEEKGKAEGIRFANPHAMQHYEERKRKIAELEAKIGKNREALEASHHEIESLKNQWAPPIKKLVSEINVKFQAAFERKPNPCFLIFFNLTQHFEIGIKCLGEINVHESPDFDKWGINIFVKFRDNEKLQQLTGQRQSGGERSVTTILYLMSLQNLAKSPFRVVDEINQGMDPRNERMIHEQIVEGASRPGTSQYFLITPKLLPDLFYNERIRVLCIYNSEWVPEKVKPLSAYLKHARQTGRV</sequence>
<dbReference type="PANTHER" id="PTHR45916">
    <property type="entry name" value="STRUCTURAL MAINTENANCE OF CHROMOSOMES PROTEIN 5"/>
    <property type="match status" value="1"/>
</dbReference>
<name>A0A1C7N3M2_9FUNG</name>
<organism evidence="7 8">
    <name type="scientific">Choanephora cucurbitarum</name>
    <dbReference type="NCBI Taxonomy" id="101091"/>
    <lineage>
        <taxon>Eukaryota</taxon>
        <taxon>Fungi</taxon>
        <taxon>Fungi incertae sedis</taxon>
        <taxon>Mucoromycota</taxon>
        <taxon>Mucoromycotina</taxon>
        <taxon>Mucoromycetes</taxon>
        <taxon>Mucorales</taxon>
        <taxon>Mucorineae</taxon>
        <taxon>Choanephoraceae</taxon>
        <taxon>Choanephoroideae</taxon>
        <taxon>Choanephora</taxon>
    </lineage>
</organism>
<feature type="coiled-coil region" evidence="4">
    <location>
        <begin position="710"/>
        <end position="782"/>
    </location>
</feature>
<evidence type="ECO:0000256" key="1">
    <source>
        <dbReference type="ARBA" id="ARBA00010171"/>
    </source>
</evidence>
<evidence type="ECO:0000256" key="2">
    <source>
        <dbReference type="ARBA" id="ARBA00018687"/>
    </source>
</evidence>
<dbReference type="GO" id="GO:0003697">
    <property type="term" value="F:single-stranded DNA binding"/>
    <property type="evidence" value="ECO:0007669"/>
    <property type="project" value="TreeGrafter"/>
</dbReference>
<feature type="coiled-coil region" evidence="4">
    <location>
        <begin position="913"/>
        <end position="961"/>
    </location>
</feature>
<dbReference type="Pfam" id="PF02463">
    <property type="entry name" value="SMC_N"/>
    <property type="match status" value="1"/>
</dbReference>
<dbReference type="InParanoid" id="A0A1C7N3M2"/>
<feature type="domain" description="RecF/RecN/SMC N-terminal" evidence="6">
    <location>
        <begin position="67"/>
        <end position="1118"/>
    </location>
</feature>
<dbReference type="GO" id="GO:0005634">
    <property type="term" value="C:nucleus"/>
    <property type="evidence" value="ECO:0007669"/>
    <property type="project" value="TreeGrafter"/>
</dbReference>
<keyword evidence="3 4" id="KW-0175">Coiled coil</keyword>
<accession>A0A1C7N3M2</accession>
<evidence type="ECO:0000256" key="3">
    <source>
        <dbReference type="ARBA" id="ARBA00023054"/>
    </source>
</evidence>
<protein>
    <recommendedName>
        <fullName evidence="2">Structural maintenance of chromosomes protein 5</fullName>
    </recommendedName>
</protein>
<dbReference type="InterPro" id="IPR027417">
    <property type="entry name" value="P-loop_NTPase"/>
</dbReference>
<feature type="compositionally biased region" description="Polar residues" evidence="5">
    <location>
        <begin position="38"/>
        <end position="48"/>
    </location>
</feature>
<evidence type="ECO:0000256" key="4">
    <source>
        <dbReference type="SAM" id="Coils"/>
    </source>
</evidence>
<dbReference type="GO" id="GO:0030915">
    <property type="term" value="C:Smc5-Smc6 complex"/>
    <property type="evidence" value="ECO:0007669"/>
    <property type="project" value="TreeGrafter"/>
</dbReference>
<dbReference type="FunCoup" id="A0A1C7N3M2">
    <property type="interactions" value="945"/>
</dbReference>
<dbReference type="InterPro" id="IPR003395">
    <property type="entry name" value="RecF/RecN/SMC_N"/>
</dbReference>
<dbReference type="SUPFAM" id="SSF52540">
    <property type="entry name" value="P-loop containing nucleoside triphosphate hydrolases"/>
    <property type="match status" value="2"/>
</dbReference>
<keyword evidence="8" id="KW-1185">Reference proteome</keyword>
<feature type="coiled-coil region" evidence="4">
    <location>
        <begin position="241"/>
        <end position="289"/>
    </location>
</feature>
<dbReference type="EMBL" id="LUGH01000616">
    <property type="protein sequence ID" value="OBZ83713.1"/>
    <property type="molecule type" value="Genomic_DNA"/>
</dbReference>
<comment type="caution">
    <text evidence="7">The sequence shown here is derived from an EMBL/GenBank/DDBJ whole genome shotgun (WGS) entry which is preliminary data.</text>
</comment>
<dbReference type="Gene3D" id="3.40.50.300">
    <property type="entry name" value="P-loop containing nucleotide triphosphate hydrolases"/>
    <property type="match status" value="2"/>
</dbReference>
<feature type="region of interest" description="Disordered" evidence="5">
    <location>
        <begin position="1"/>
        <end position="48"/>
    </location>
</feature>
<evidence type="ECO:0000313" key="8">
    <source>
        <dbReference type="Proteomes" id="UP000093000"/>
    </source>
</evidence>
<evidence type="ECO:0000313" key="7">
    <source>
        <dbReference type="EMBL" id="OBZ83713.1"/>
    </source>
</evidence>
<dbReference type="AlphaFoldDB" id="A0A1C7N3M2"/>
<reference evidence="7 8" key="1">
    <citation type="submission" date="2016-03" db="EMBL/GenBank/DDBJ databases">
        <title>Choanephora cucurbitarum.</title>
        <authorList>
            <person name="Min B."/>
            <person name="Park H."/>
            <person name="Park J.-H."/>
            <person name="Shin H.-D."/>
            <person name="Choi I.-G."/>
        </authorList>
    </citation>
    <scope>NUCLEOTIDE SEQUENCE [LARGE SCALE GENOMIC DNA]</scope>
    <source>
        <strain evidence="7 8">KUS-F28377</strain>
    </source>
</reference>
<evidence type="ECO:0000259" key="6">
    <source>
        <dbReference type="Pfam" id="PF02463"/>
    </source>
</evidence>
<dbReference type="Proteomes" id="UP000093000">
    <property type="component" value="Unassembled WGS sequence"/>
</dbReference>
<feature type="compositionally biased region" description="Basic and acidic residues" evidence="5">
    <location>
        <begin position="28"/>
        <end position="37"/>
    </location>
</feature>
<dbReference type="PANTHER" id="PTHR45916:SF1">
    <property type="entry name" value="STRUCTURAL MAINTENANCE OF CHROMOSOMES PROTEIN 5"/>
    <property type="match status" value="1"/>
</dbReference>
<gene>
    <name evidence="7" type="primary">SMC5</name>
    <name evidence="7" type="ORF">A0J61_08237</name>
</gene>
<evidence type="ECO:0000256" key="5">
    <source>
        <dbReference type="SAM" id="MobiDB-lite"/>
    </source>
</evidence>
<proteinExistence type="inferred from homology"/>
<dbReference type="OrthoDB" id="10254973at2759"/>
<feature type="coiled-coil region" evidence="4">
    <location>
        <begin position="846"/>
        <end position="873"/>
    </location>
</feature>
<dbReference type="STRING" id="101091.A0A1C7N3M2"/>
<comment type="similarity">
    <text evidence="1">Belongs to the SMC family. SMC5 subfamily.</text>
</comment>
<dbReference type="GO" id="GO:0000724">
    <property type="term" value="P:double-strand break repair via homologous recombination"/>
    <property type="evidence" value="ECO:0007669"/>
    <property type="project" value="TreeGrafter"/>
</dbReference>
<feature type="coiled-coil region" evidence="4">
    <location>
        <begin position="378"/>
        <end position="419"/>
    </location>
</feature>